<dbReference type="PANTHER" id="PTHR13799:SF14">
    <property type="entry name" value="GTP CYCLOHYDROLASE 1 TYPE 2 HOMOLOG"/>
    <property type="match status" value="1"/>
</dbReference>
<dbReference type="EMBL" id="JBHTBW010000065">
    <property type="protein sequence ID" value="MFC7442939.1"/>
    <property type="molecule type" value="Genomic_DNA"/>
</dbReference>
<organism evidence="4 5">
    <name type="scientific">Laceyella putida</name>
    <dbReference type="NCBI Taxonomy" id="110101"/>
    <lineage>
        <taxon>Bacteria</taxon>
        <taxon>Bacillati</taxon>
        <taxon>Bacillota</taxon>
        <taxon>Bacilli</taxon>
        <taxon>Bacillales</taxon>
        <taxon>Thermoactinomycetaceae</taxon>
        <taxon>Laceyella</taxon>
    </lineage>
</organism>
<dbReference type="Pfam" id="PF01784">
    <property type="entry name" value="DUF34_NIF3"/>
    <property type="match status" value="1"/>
</dbReference>
<evidence type="ECO:0000256" key="3">
    <source>
        <dbReference type="ARBA" id="ARBA00022723"/>
    </source>
</evidence>
<dbReference type="Gene3D" id="3.40.1390.30">
    <property type="entry name" value="NIF3 (NGG1p interacting factor 3)-like"/>
    <property type="match status" value="2"/>
</dbReference>
<dbReference type="Proteomes" id="UP001596500">
    <property type="component" value="Unassembled WGS sequence"/>
</dbReference>
<dbReference type="RefSeq" id="WP_379867153.1">
    <property type="nucleotide sequence ID" value="NZ_JBHTBW010000065.1"/>
</dbReference>
<reference evidence="5" key="1">
    <citation type="journal article" date="2019" name="Int. J. Syst. Evol. Microbiol.">
        <title>The Global Catalogue of Microorganisms (GCM) 10K type strain sequencing project: providing services to taxonomists for standard genome sequencing and annotation.</title>
        <authorList>
            <consortium name="The Broad Institute Genomics Platform"/>
            <consortium name="The Broad Institute Genome Sequencing Center for Infectious Disease"/>
            <person name="Wu L."/>
            <person name="Ma J."/>
        </authorList>
    </citation>
    <scope>NUCLEOTIDE SEQUENCE [LARGE SCALE GENOMIC DNA]</scope>
    <source>
        <strain evidence="5">CGMCC 1.12942</strain>
    </source>
</reference>
<evidence type="ECO:0000313" key="4">
    <source>
        <dbReference type="EMBL" id="MFC7442939.1"/>
    </source>
</evidence>
<evidence type="ECO:0000313" key="5">
    <source>
        <dbReference type="Proteomes" id="UP001596500"/>
    </source>
</evidence>
<dbReference type="SUPFAM" id="SSF102705">
    <property type="entry name" value="NIF3 (NGG1p interacting factor 3)-like"/>
    <property type="match status" value="1"/>
</dbReference>
<name>A0ABW2RPE1_9BACL</name>
<proteinExistence type="inferred from homology"/>
<evidence type="ECO:0000256" key="2">
    <source>
        <dbReference type="ARBA" id="ARBA00022112"/>
    </source>
</evidence>
<accession>A0ABW2RPE1</accession>
<dbReference type="InterPro" id="IPR002678">
    <property type="entry name" value="DUF34/NIF3"/>
</dbReference>
<gene>
    <name evidence="4" type="ORF">ACFQNG_17870</name>
</gene>
<dbReference type="PANTHER" id="PTHR13799">
    <property type="entry name" value="NGG1 INTERACTING FACTOR 3"/>
    <property type="match status" value="1"/>
</dbReference>
<protein>
    <recommendedName>
        <fullName evidence="2">GTP cyclohydrolase 1 type 2 homolog</fullName>
    </recommendedName>
</protein>
<comment type="similarity">
    <text evidence="1">Belongs to the GTP cyclohydrolase I type 2/NIF3 family.</text>
</comment>
<keyword evidence="3" id="KW-0479">Metal-binding</keyword>
<comment type="caution">
    <text evidence="4">The sequence shown here is derived from an EMBL/GenBank/DDBJ whole genome shotgun (WGS) entry which is preliminary data.</text>
</comment>
<dbReference type="InterPro" id="IPR036069">
    <property type="entry name" value="DUF34/NIF3_sf"/>
</dbReference>
<sequence length="304" mass="34659">MIQLHEFTHVLDDFFQLEKIGPDPAFKRFIPMVYDPISYPWKERFAPRFTQLFNGLMVQGEEQIHTIFLAVFPTHDVLQRFIDAGEPGDLLFMHHPLVMECGDPRGRWGRGFVPIDEIYIQQIKDKGLSIYTCHVPLDVHPQVSTSLAIAESLSASIAGSFCATEHGAFGYIANIPACSTDDLIREACALFQIPYADFEGPQHDRVDKVAIIAGCGDKVAWMKEAESKGAKAYLTGEIHCHVDNDYGRTRYRQMMEYVADTSMSLIGVSHAASEYLVMKTQIKRWFEEEFPVQIQLLPQRPWWL</sequence>
<evidence type="ECO:0000256" key="1">
    <source>
        <dbReference type="ARBA" id="ARBA00006964"/>
    </source>
</evidence>
<keyword evidence="5" id="KW-1185">Reference proteome</keyword>